<proteinExistence type="predicted"/>
<evidence type="ECO:0000313" key="1">
    <source>
        <dbReference type="EMBL" id="EGU86961.1"/>
    </source>
</evidence>
<dbReference type="AlphaFoldDB" id="F9F7Z5"/>
<accession>F9F7Z5</accession>
<reference evidence="1" key="1">
    <citation type="journal article" date="2012" name="Mol. Plant Microbe Interact.">
        <title>A highly conserved effector in Fusarium oxysporum is required for full virulence on Arabidopsis.</title>
        <authorList>
            <person name="Thatcher L.F."/>
            <person name="Gardiner D.M."/>
            <person name="Kazan K."/>
            <person name="Manners J."/>
        </authorList>
    </citation>
    <scope>NUCLEOTIDE SEQUENCE [LARGE SCALE GENOMIC DNA]</scope>
    <source>
        <strain evidence="1">Fo5176</strain>
    </source>
</reference>
<sequence length="24" mass="2927">YLIEKIDKLNTKLISECDRQDIIY</sequence>
<comment type="caution">
    <text evidence="1">The sequence shown here is derived from an EMBL/GenBank/DDBJ whole genome shotgun (WGS) entry which is preliminary data.</text>
</comment>
<name>F9F7Z5_FUSOF</name>
<feature type="non-terminal residue" evidence="1">
    <location>
        <position position="1"/>
    </location>
</feature>
<organism evidence="1">
    <name type="scientific">Fusarium oxysporum (strain Fo5176)</name>
    <name type="common">Fusarium vascular wilt</name>
    <dbReference type="NCBI Taxonomy" id="660025"/>
    <lineage>
        <taxon>Eukaryota</taxon>
        <taxon>Fungi</taxon>
        <taxon>Dikarya</taxon>
        <taxon>Ascomycota</taxon>
        <taxon>Pezizomycotina</taxon>
        <taxon>Sordariomycetes</taxon>
        <taxon>Hypocreomycetidae</taxon>
        <taxon>Hypocreales</taxon>
        <taxon>Nectriaceae</taxon>
        <taxon>Fusarium</taxon>
        <taxon>Fusarium oxysporum species complex</taxon>
    </lineage>
</organism>
<gene>
    <name evidence="1" type="ORF">FOXB_02520</name>
</gene>
<protein>
    <submittedName>
        <fullName evidence="1">Uncharacterized protein</fullName>
    </submittedName>
</protein>
<dbReference type="EMBL" id="AFQF01000755">
    <property type="protein sequence ID" value="EGU86961.1"/>
    <property type="molecule type" value="Genomic_DNA"/>
</dbReference>